<dbReference type="SUPFAM" id="SSF75217">
    <property type="entry name" value="alpha/beta knot"/>
    <property type="match status" value="1"/>
</dbReference>
<proteinExistence type="inferred from homology"/>
<comment type="similarity">
    <text evidence="1">Belongs to the class IV-like SAM-binding methyltransferase superfamily. RNA methyltransferase TrmH family.</text>
</comment>
<keyword evidence="2 5" id="KW-0489">Methyltransferase</keyword>
<evidence type="ECO:0000313" key="5">
    <source>
        <dbReference type="EMBL" id="EEY35923.1"/>
    </source>
</evidence>
<dbReference type="InterPro" id="IPR029026">
    <property type="entry name" value="tRNA_m1G_MTases_N"/>
</dbReference>
<organism evidence="5 6">
    <name type="scientific">Pseudoleptotrichia goodfellowii F0264</name>
    <dbReference type="NCBI Taxonomy" id="596323"/>
    <lineage>
        <taxon>Bacteria</taxon>
        <taxon>Fusobacteriati</taxon>
        <taxon>Fusobacteriota</taxon>
        <taxon>Fusobacteriia</taxon>
        <taxon>Fusobacteriales</taxon>
        <taxon>Leptotrichiaceae</taxon>
        <taxon>Pseudoleptotrichia</taxon>
    </lineage>
</organism>
<dbReference type="CDD" id="cd18103">
    <property type="entry name" value="SpoU-like_RlmB"/>
    <property type="match status" value="1"/>
</dbReference>
<feature type="domain" description="RNA 2-O ribose methyltransferase substrate binding" evidence="4">
    <location>
        <begin position="15"/>
        <end position="83"/>
    </location>
</feature>
<dbReference type="InterPro" id="IPR004441">
    <property type="entry name" value="rRNA_MeTrfase_TrmH"/>
</dbReference>
<keyword evidence="6" id="KW-1185">Reference proteome</keyword>
<dbReference type="PANTHER" id="PTHR46429">
    <property type="entry name" value="23S RRNA (GUANOSINE-2'-O-)-METHYLTRANSFERASE RLMB"/>
    <property type="match status" value="1"/>
</dbReference>
<accession>D0GJ12</accession>
<dbReference type="PANTHER" id="PTHR46429:SF1">
    <property type="entry name" value="23S RRNA (GUANOSINE-2'-O-)-METHYLTRANSFERASE RLMB"/>
    <property type="match status" value="1"/>
</dbReference>
<dbReference type="Gene3D" id="3.40.1280.10">
    <property type="match status" value="1"/>
</dbReference>
<dbReference type="eggNOG" id="COG0566">
    <property type="taxonomic scope" value="Bacteria"/>
</dbReference>
<evidence type="ECO:0000256" key="3">
    <source>
        <dbReference type="ARBA" id="ARBA00022679"/>
    </source>
</evidence>
<dbReference type="GO" id="GO:0003723">
    <property type="term" value="F:RNA binding"/>
    <property type="evidence" value="ECO:0007669"/>
    <property type="project" value="InterPro"/>
</dbReference>
<dbReference type="NCBIfam" id="TIGR00186">
    <property type="entry name" value="rRNA_methyl_3"/>
    <property type="match status" value="1"/>
</dbReference>
<comment type="caution">
    <text evidence="5">The sequence shown here is derived from an EMBL/GenBank/DDBJ whole genome shotgun (WGS) entry which is preliminary data.</text>
</comment>
<dbReference type="Proteomes" id="UP000004226">
    <property type="component" value="Unassembled WGS sequence"/>
</dbReference>
<dbReference type="SMART" id="SM00967">
    <property type="entry name" value="SpoU_sub_bind"/>
    <property type="match status" value="1"/>
</dbReference>
<dbReference type="GO" id="GO:0005829">
    <property type="term" value="C:cytosol"/>
    <property type="evidence" value="ECO:0007669"/>
    <property type="project" value="TreeGrafter"/>
</dbReference>
<dbReference type="GO" id="GO:0006396">
    <property type="term" value="P:RNA processing"/>
    <property type="evidence" value="ECO:0007669"/>
    <property type="project" value="InterPro"/>
</dbReference>
<sequence>MNYNKEKAGRNVMEKIIGINPVTEVLKSDKNIEKIEVYKGIKKDTIKEILNLASKRNIKIFYTDRRTENSQGVVALVSEFDYYLELTEFFEKVLAKDKSIVVILDQIQDPRNFGAIIRSAECFGVDGIVIQDRNNVKVTETVVKSSTGAIEHVDIIKVTNISDTIDKFKKYGYKVYGAEADGENLYYEESYPKKVCLVLGSEGNGMRKKVREHCDKTLKIHLKGQTNSLNVSVAGGIILAEMSK</sequence>
<evidence type="ECO:0000313" key="6">
    <source>
        <dbReference type="Proteomes" id="UP000004226"/>
    </source>
</evidence>
<dbReference type="FunFam" id="3.40.1280.10:FF:000008">
    <property type="entry name" value="Group 3 RNA methyltransferase TrmH"/>
    <property type="match status" value="1"/>
</dbReference>
<dbReference type="EMBL" id="ADAD01000030">
    <property type="protein sequence ID" value="EEY35923.1"/>
    <property type="molecule type" value="Genomic_DNA"/>
</dbReference>
<dbReference type="SUPFAM" id="SSF55315">
    <property type="entry name" value="L30e-like"/>
    <property type="match status" value="1"/>
</dbReference>
<dbReference type="InterPro" id="IPR029028">
    <property type="entry name" value="Alpha/beta_knot_MTases"/>
</dbReference>
<evidence type="ECO:0000256" key="1">
    <source>
        <dbReference type="ARBA" id="ARBA00007228"/>
    </source>
</evidence>
<dbReference type="GO" id="GO:0032259">
    <property type="term" value="P:methylation"/>
    <property type="evidence" value="ECO:0007669"/>
    <property type="project" value="UniProtKB-KW"/>
</dbReference>
<evidence type="ECO:0000259" key="4">
    <source>
        <dbReference type="SMART" id="SM00967"/>
    </source>
</evidence>
<dbReference type="InterPro" id="IPR001537">
    <property type="entry name" value="SpoU_MeTrfase"/>
</dbReference>
<dbReference type="GO" id="GO:0008173">
    <property type="term" value="F:RNA methyltransferase activity"/>
    <property type="evidence" value="ECO:0007669"/>
    <property type="project" value="InterPro"/>
</dbReference>
<dbReference type="AlphaFoldDB" id="D0GJ12"/>
<keyword evidence="3 5" id="KW-0808">Transferase</keyword>
<dbReference type="Pfam" id="PF00588">
    <property type="entry name" value="SpoU_methylase"/>
    <property type="match status" value="1"/>
</dbReference>
<gene>
    <name evidence="5" type="ORF">HMPREF0554_1248</name>
</gene>
<protein>
    <submittedName>
        <fullName evidence="5">RNA methyltransferase, TrmH family, group 3</fullName>
    </submittedName>
</protein>
<reference evidence="5 6" key="1">
    <citation type="submission" date="2009-10" db="EMBL/GenBank/DDBJ databases">
        <authorList>
            <person name="Harkins D.M."/>
            <person name="Madupu R."/>
            <person name="Durkin A.S."/>
            <person name="Torralba M."/>
            <person name="Methe B."/>
            <person name="Sutton G.G."/>
            <person name="Strausberg R.L."/>
            <person name="Nelson K.E."/>
        </authorList>
    </citation>
    <scope>NUCLEOTIDE SEQUENCE [LARGE SCALE GENOMIC DNA]</scope>
    <source>
        <strain evidence="5 6">F0264</strain>
    </source>
</reference>
<dbReference type="InterPro" id="IPR029064">
    <property type="entry name" value="Ribosomal_eL30-like_sf"/>
</dbReference>
<name>D0GJ12_9FUSO</name>
<dbReference type="InterPro" id="IPR013123">
    <property type="entry name" value="SpoU_subst-bd"/>
</dbReference>
<evidence type="ECO:0000256" key="2">
    <source>
        <dbReference type="ARBA" id="ARBA00022603"/>
    </source>
</evidence>
<dbReference type="Gene3D" id="3.30.1330.30">
    <property type="match status" value="1"/>
</dbReference>
<dbReference type="Pfam" id="PF08032">
    <property type="entry name" value="SpoU_sub_bind"/>
    <property type="match status" value="1"/>
</dbReference>